<keyword evidence="2" id="KW-0472">Membrane</keyword>
<feature type="region of interest" description="Disordered" evidence="1">
    <location>
        <begin position="332"/>
        <end position="390"/>
    </location>
</feature>
<sequence>MAHSANDSTDILQRLLERKKNLTSGGGGRSTSDALPLDVGYGFAAHSSMLLGSSQQRIIVDKACLKQQLDGAQVARRHTSSTERPNCFKRNADSTMDAQFVFLFMIIAFCAGCLLVAVVCYAVLFRVISRIVKQDMMIFAEITQMQRNATCDGRASVSTDLNSGDPRRVNKQLLRRHKYVIVIGSVIIIYMVYLISYSAIQLLQLGRLTNIRLSQRKTLIVRWTLQILVGLHSIFQPLCYFRMKEFRQIVLRSLGQPCSRRRSSMHAENGFLSASDYPTNHQRISQTVVTAQSTSKERVGDDGGGGSGNGGKKKKKENSMLVCNGKAPFAAAADNRNSNSSSKDPFSSSSDVFHENVRQPLVVRATDTLLGGAEEDEDPCSNEYLQEHMV</sequence>
<dbReference type="Gene3D" id="1.20.1070.10">
    <property type="entry name" value="Rhodopsin 7-helix transmembrane proteins"/>
    <property type="match status" value="1"/>
</dbReference>
<keyword evidence="2" id="KW-0812">Transmembrane</keyword>
<name>A0A914XI31_9BILA</name>
<evidence type="ECO:0000313" key="3">
    <source>
        <dbReference type="Proteomes" id="UP000887566"/>
    </source>
</evidence>
<proteinExistence type="predicted"/>
<organism evidence="3 4">
    <name type="scientific">Plectus sambesii</name>
    <dbReference type="NCBI Taxonomy" id="2011161"/>
    <lineage>
        <taxon>Eukaryota</taxon>
        <taxon>Metazoa</taxon>
        <taxon>Ecdysozoa</taxon>
        <taxon>Nematoda</taxon>
        <taxon>Chromadorea</taxon>
        <taxon>Plectida</taxon>
        <taxon>Plectina</taxon>
        <taxon>Plectoidea</taxon>
        <taxon>Plectidae</taxon>
        <taxon>Plectus</taxon>
    </lineage>
</organism>
<dbReference type="SUPFAM" id="SSF81321">
    <property type="entry name" value="Family A G protein-coupled receptor-like"/>
    <property type="match status" value="1"/>
</dbReference>
<evidence type="ECO:0000256" key="2">
    <source>
        <dbReference type="SAM" id="Phobius"/>
    </source>
</evidence>
<feature type="compositionally biased region" description="Low complexity" evidence="1">
    <location>
        <begin position="332"/>
        <end position="350"/>
    </location>
</feature>
<feature type="transmembrane region" description="Helical" evidence="2">
    <location>
        <begin position="179"/>
        <end position="200"/>
    </location>
</feature>
<keyword evidence="3" id="KW-1185">Reference proteome</keyword>
<dbReference type="Proteomes" id="UP000887566">
    <property type="component" value="Unplaced"/>
</dbReference>
<keyword evidence="2" id="KW-1133">Transmembrane helix</keyword>
<reference evidence="4" key="1">
    <citation type="submission" date="2022-11" db="UniProtKB">
        <authorList>
            <consortium name="WormBaseParasite"/>
        </authorList>
    </citation>
    <scope>IDENTIFICATION</scope>
</reference>
<feature type="transmembrane region" description="Helical" evidence="2">
    <location>
        <begin position="100"/>
        <end position="128"/>
    </location>
</feature>
<protein>
    <submittedName>
        <fullName evidence="4">G-protein coupled receptors family 1 profile domain-containing protein</fullName>
    </submittedName>
</protein>
<dbReference type="WBParaSite" id="PSAMB.scaffold826size40760.g8979.t1">
    <property type="protein sequence ID" value="PSAMB.scaffold826size40760.g8979.t1"/>
    <property type="gene ID" value="PSAMB.scaffold826size40760.g8979"/>
</dbReference>
<dbReference type="AlphaFoldDB" id="A0A914XI31"/>
<evidence type="ECO:0000313" key="4">
    <source>
        <dbReference type="WBParaSite" id="PSAMB.scaffold826size40760.g8979.t1"/>
    </source>
</evidence>
<accession>A0A914XI31</accession>
<feature type="region of interest" description="Disordered" evidence="1">
    <location>
        <begin position="286"/>
        <end position="318"/>
    </location>
</feature>
<evidence type="ECO:0000256" key="1">
    <source>
        <dbReference type="SAM" id="MobiDB-lite"/>
    </source>
</evidence>